<keyword evidence="4" id="KW-1185">Reference proteome</keyword>
<dbReference type="SMART" id="SM00355">
    <property type="entry name" value="ZnF_C2H2"/>
    <property type="match status" value="2"/>
</dbReference>
<proteinExistence type="predicted"/>
<sequence length="530" mass="60138">MADPTTPQSIVQEWKRKSESNGSNVALAPIMSRGFDAMGVIMNPNSNYQDLHRSLLHLDCERAVSLNLEANKNDETRSLVYGFVECMHLTVRELANQRHQVNPSHPSHPISLNRVGDLPNAAPMIVDNDESNNEVNQNGGMNFGEDGSGFLPVGPSEDERKNEEMIDCSADSREIIPFPIMEEEVIGEEYASGVMDTRNGDSTLVDQDYFVNEAMKAVNKSRPAKSEIIEKDRRDFKICIPPIKEGKNKCTVDIFKRFDEIQEDSYEFQLEHKRRSSRIVSRPKSYADPNANFYTDVKPSQMKMKLESMKRDRKNDSEDADVKNRNVFFKPPKIAKNEDSDRDVKLPMKKFNSEAEMRNGNKRTSSSSVRSESTIYAKKLRGAPLNDAELECPKCEYRTRSTGGWFSHLKAKHSTNLTLLGLTLRCDCGYEGSSITHAYSCKLVNLVVIRKEDMTLTQSHAQCVLCKAYPKTITEYATHLYMKHKSSLETAAIFLKCSCGFLLHCRKANSDHPKECDGCQFDIHKLQFDR</sequence>
<protein>
    <recommendedName>
        <fullName evidence="2">C2H2-type domain-containing protein</fullName>
    </recommendedName>
</protein>
<gene>
    <name evidence="3" type="ORF">PENTCL1PPCAC_19798</name>
</gene>
<dbReference type="InterPro" id="IPR013087">
    <property type="entry name" value="Znf_C2H2_type"/>
</dbReference>
<feature type="compositionally biased region" description="Basic and acidic residues" evidence="1">
    <location>
        <begin position="335"/>
        <end position="346"/>
    </location>
</feature>
<dbReference type="Proteomes" id="UP001432027">
    <property type="component" value="Unassembled WGS sequence"/>
</dbReference>
<reference evidence="3" key="1">
    <citation type="submission" date="2023-10" db="EMBL/GenBank/DDBJ databases">
        <title>Genome assembly of Pristionchus species.</title>
        <authorList>
            <person name="Yoshida K."/>
            <person name="Sommer R.J."/>
        </authorList>
    </citation>
    <scope>NUCLEOTIDE SEQUENCE</scope>
    <source>
        <strain evidence="3">RS0144</strain>
    </source>
</reference>
<dbReference type="AlphaFoldDB" id="A0AAV5TU62"/>
<organism evidence="3 4">
    <name type="scientific">Pristionchus entomophagus</name>
    <dbReference type="NCBI Taxonomy" id="358040"/>
    <lineage>
        <taxon>Eukaryota</taxon>
        <taxon>Metazoa</taxon>
        <taxon>Ecdysozoa</taxon>
        <taxon>Nematoda</taxon>
        <taxon>Chromadorea</taxon>
        <taxon>Rhabditida</taxon>
        <taxon>Rhabditina</taxon>
        <taxon>Diplogasteromorpha</taxon>
        <taxon>Diplogasteroidea</taxon>
        <taxon>Neodiplogasteridae</taxon>
        <taxon>Pristionchus</taxon>
    </lineage>
</organism>
<feature type="compositionally biased region" description="Basic and acidic residues" evidence="1">
    <location>
        <begin position="304"/>
        <end position="324"/>
    </location>
</feature>
<comment type="caution">
    <text evidence="3">The sequence shown here is derived from an EMBL/GenBank/DDBJ whole genome shotgun (WGS) entry which is preliminary data.</text>
</comment>
<name>A0AAV5TU62_9BILA</name>
<evidence type="ECO:0000313" key="4">
    <source>
        <dbReference type="Proteomes" id="UP001432027"/>
    </source>
</evidence>
<dbReference type="EMBL" id="BTSX01000004">
    <property type="protein sequence ID" value="GMS97623.1"/>
    <property type="molecule type" value="Genomic_DNA"/>
</dbReference>
<feature type="region of interest" description="Disordered" evidence="1">
    <location>
        <begin position="304"/>
        <end position="346"/>
    </location>
</feature>
<evidence type="ECO:0000259" key="2">
    <source>
        <dbReference type="SMART" id="SM00355"/>
    </source>
</evidence>
<feature type="domain" description="C2H2-type" evidence="2">
    <location>
        <begin position="461"/>
        <end position="484"/>
    </location>
</feature>
<evidence type="ECO:0000256" key="1">
    <source>
        <dbReference type="SAM" id="MobiDB-lite"/>
    </source>
</evidence>
<feature type="domain" description="C2H2-type" evidence="2">
    <location>
        <begin position="390"/>
        <end position="413"/>
    </location>
</feature>
<evidence type="ECO:0000313" key="3">
    <source>
        <dbReference type="EMBL" id="GMS97623.1"/>
    </source>
</evidence>
<accession>A0AAV5TU62</accession>